<dbReference type="EMBL" id="UFQS01006237">
    <property type="protein sequence ID" value="SSX16927.1"/>
    <property type="molecule type" value="Genomic_DNA"/>
</dbReference>
<name>A0A336N4R7_CULSO</name>
<protein>
    <submittedName>
        <fullName evidence="3">CSON012820 protein</fullName>
    </submittedName>
</protein>
<keyword evidence="1" id="KW-0732">Signal</keyword>
<reference evidence="2" key="1">
    <citation type="submission" date="2018-04" db="EMBL/GenBank/DDBJ databases">
        <authorList>
            <person name="Go L.Y."/>
            <person name="Mitchell J.A."/>
        </authorList>
    </citation>
    <scope>NUCLEOTIDE SEQUENCE</scope>
    <source>
        <tissue evidence="2">Whole organism</tissue>
    </source>
</reference>
<feature type="chain" id="PRO_5036062446" evidence="1">
    <location>
        <begin position="23"/>
        <end position="120"/>
    </location>
</feature>
<reference evidence="3" key="2">
    <citation type="submission" date="2018-07" db="EMBL/GenBank/DDBJ databases">
        <authorList>
            <person name="Quirk P.G."/>
            <person name="Krulwich T.A."/>
        </authorList>
    </citation>
    <scope>NUCLEOTIDE SEQUENCE</scope>
</reference>
<gene>
    <name evidence="3" type="primary">CSON012820</name>
</gene>
<evidence type="ECO:0000313" key="2">
    <source>
        <dbReference type="EMBL" id="SSX16927.1"/>
    </source>
</evidence>
<dbReference type="VEuPathDB" id="VectorBase:CSON012820"/>
<dbReference type="AlphaFoldDB" id="A0A336N4R7"/>
<evidence type="ECO:0000256" key="1">
    <source>
        <dbReference type="SAM" id="SignalP"/>
    </source>
</evidence>
<sequence length="120" mass="13585">MSYQKMHFFMSMLSVIIGAASAQLLISQPLPYALQAHRSNSLAHPVVVANSLAESQLPPQLLNDQYKNPHIAAALAKESLPINKEMIVFDRETDKIPRDRIFKIFKNAGWFCEPPFKFSQ</sequence>
<proteinExistence type="predicted"/>
<accession>A0A336N4R7</accession>
<organism evidence="3">
    <name type="scientific">Culicoides sonorensis</name>
    <name type="common">Biting midge</name>
    <dbReference type="NCBI Taxonomy" id="179676"/>
    <lineage>
        <taxon>Eukaryota</taxon>
        <taxon>Metazoa</taxon>
        <taxon>Ecdysozoa</taxon>
        <taxon>Arthropoda</taxon>
        <taxon>Hexapoda</taxon>
        <taxon>Insecta</taxon>
        <taxon>Pterygota</taxon>
        <taxon>Neoptera</taxon>
        <taxon>Endopterygota</taxon>
        <taxon>Diptera</taxon>
        <taxon>Nematocera</taxon>
        <taxon>Chironomoidea</taxon>
        <taxon>Ceratopogonidae</taxon>
        <taxon>Ceratopogoninae</taxon>
        <taxon>Culicoides</taxon>
        <taxon>Monoculicoides</taxon>
    </lineage>
</organism>
<feature type="signal peptide" evidence="1">
    <location>
        <begin position="1"/>
        <end position="22"/>
    </location>
</feature>
<evidence type="ECO:0000313" key="3">
    <source>
        <dbReference type="EMBL" id="SSX36093.1"/>
    </source>
</evidence>
<dbReference type="EMBL" id="UFQT01006237">
    <property type="protein sequence ID" value="SSX36093.1"/>
    <property type="molecule type" value="Genomic_DNA"/>
</dbReference>